<dbReference type="InterPro" id="IPR002213">
    <property type="entry name" value="UDP_glucos_trans"/>
</dbReference>
<dbReference type="PANTHER" id="PTHR48050:SF13">
    <property type="entry name" value="STEROL 3-BETA-GLUCOSYLTRANSFERASE UGT80A2"/>
    <property type="match status" value="1"/>
</dbReference>
<dbReference type="Proteomes" id="UP001055117">
    <property type="component" value="Unassembled WGS sequence"/>
</dbReference>
<evidence type="ECO:0000313" key="4">
    <source>
        <dbReference type="Proteomes" id="UP001055117"/>
    </source>
</evidence>
<dbReference type="Gene3D" id="3.40.50.2000">
    <property type="entry name" value="Glycogen Phosphorylase B"/>
    <property type="match status" value="2"/>
</dbReference>
<dbReference type="InterPro" id="IPR004276">
    <property type="entry name" value="GlycoTrans_28_N"/>
</dbReference>
<name>A0ABQ4QIR8_9HYPH</name>
<accession>A0ABQ4QIR8</accession>
<feature type="domain" description="Erythromycin biosynthesis protein CIII-like C-terminal" evidence="2">
    <location>
        <begin position="290"/>
        <end position="390"/>
    </location>
</feature>
<comment type="caution">
    <text evidence="3">The sequence shown here is derived from an EMBL/GenBank/DDBJ whole genome shotgun (WGS) entry which is preliminary data.</text>
</comment>
<evidence type="ECO:0000259" key="2">
    <source>
        <dbReference type="Pfam" id="PF06722"/>
    </source>
</evidence>
<gene>
    <name evidence="3" type="primary">tylN_1</name>
    <name evidence="3" type="ORF">AFCDBAGC_3018</name>
</gene>
<proteinExistence type="predicted"/>
<evidence type="ECO:0000313" key="3">
    <source>
        <dbReference type="EMBL" id="GJD45149.1"/>
    </source>
</evidence>
<dbReference type="InterPro" id="IPR050426">
    <property type="entry name" value="Glycosyltransferase_28"/>
</dbReference>
<dbReference type="EMBL" id="BPQG01000046">
    <property type="protein sequence ID" value="GJD45149.1"/>
    <property type="molecule type" value="Genomic_DNA"/>
</dbReference>
<dbReference type="Pfam" id="PF06722">
    <property type="entry name" value="EryCIII-like_C"/>
    <property type="match status" value="1"/>
</dbReference>
<feature type="domain" description="Glycosyltransferase family 28 N-terminal" evidence="1">
    <location>
        <begin position="4"/>
        <end position="132"/>
    </location>
</feature>
<dbReference type="Pfam" id="PF03033">
    <property type="entry name" value="Glyco_transf_28"/>
    <property type="match status" value="1"/>
</dbReference>
<organism evidence="3 4">
    <name type="scientific">Methylobacterium cerastii</name>
    <dbReference type="NCBI Taxonomy" id="932741"/>
    <lineage>
        <taxon>Bacteria</taxon>
        <taxon>Pseudomonadati</taxon>
        <taxon>Pseudomonadota</taxon>
        <taxon>Alphaproteobacteria</taxon>
        <taxon>Hyphomicrobiales</taxon>
        <taxon>Methylobacteriaceae</taxon>
        <taxon>Methylobacterium</taxon>
    </lineage>
</organism>
<sequence>MQVSLVTLGSHGDVLPFLALAAALKDRGHRVALAAPAPFGDLAARAGIDFHALGTRADYERTLRHPNLWHPTRGVAPLLQTLSTATEPVFAWVQARWSAEGGIVVASPNSLGARIAQDKLGLPLVTVHVAPFLIESRREAPVLPGLAAARRLPSRFRHWLGRGGDRYVIDPAVLPDLNAFRDSLGLPPVRRLRHWWNSPTRMVLTFPNWFARPQADWPEQAVQVGFPLADRYGDRAALDPEVARFLDAGTPPIAFTYGSGMRQGRAFFETAVALCRRMGRRGILLAPQADQMPGALPPEILRVAYAPFSALLPRCAALVHHGGIGTVAQALAAGIPQLLVPVAFDHFDEAVRLRRLGVGAALSRRRFTPPRAARVLERLLGSPQVAQACREAALLLAQEDGLNATCDAVEQAMAA</sequence>
<reference evidence="3 4" key="1">
    <citation type="journal article" date="2021" name="Front. Microbiol.">
        <title>Comprehensive Comparative Genomics and Phenotyping of Methylobacterium Species.</title>
        <authorList>
            <person name="Alessa O."/>
            <person name="Ogura Y."/>
            <person name="Fujitani Y."/>
            <person name="Takami H."/>
            <person name="Hayashi T."/>
            <person name="Sahin N."/>
            <person name="Tani A."/>
        </authorList>
    </citation>
    <scope>NUCLEOTIDE SEQUENCE [LARGE SCALE GENOMIC DNA]</scope>
    <source>
        <strain evidence="3 4">DSM 23679</strain>
    </source>
</reference>
<dbReference type="InterPro" id="IPR010610">
    <property type="entry name" value="EryCIII-like_C"/>
</dbReference>
<dbReference type="CDD" id="cd03784">
    <property type="entry name" value="GT1_Gtf-like"/>
    <property type="match status" value="1"/>
</dbReference>
<keyword evidence="4" id="KW-1185">Reference proteome</keyword>
<dbReference type="RefSeq" id="WP_147828634.1">
    <property type="nucleotide sequence ID" value="NZ_BPQG01000046.1"/>
</dbReference>
<dbReference type="PANTHER" id="PTHR48050">
    <property type="entry name" value="STEROL 3-BETA-GLUCOSYLTRANSFERASE"/>
    <property type="match status" value="1"/>
</dbReference>
<dbReference type="SUPFAM" id="SSF53756">
    <property type="entry name" value="UDP-Glycosyltransferase/glycogen phosphorylase"/>
    <property type="match status" value="1"/>
</dbReference>
<protein>
    <submittedName>
        <fullName evidence="3">O-mycaminosyltylonolide 6-deoxyallosyltransferase</fullName>
    </submittedName>
</protein>
<evidence type="ECO:0000259" key="1">
    <source>
        <dbReference type="Pfam" id="PF03033"/>
    </source>
</evidence>